<dbReference type="Gene3D" id="3.90.1720.10">
    <property type="entry name" value="endopeptidase domain like (from Nostoc punctiforme)"/>
    <property type="match status" value="1"/>
</dbReference>
<evidence type="ECO:0000256" key="4">
    <source>
        <dbReference type="ARBA" id="ARBA00022807"/>
    </source>
</evidence>
<evidence type="ECO:0000256" key="3">
    <source>
        <dbReference type="ARBA" id="ARBA00022801"/>
    </source>
</evidence>
<dbReference type="Proteomes" id="UP000479756">
    <property type="component" value="Unassembled WGS sequence"/>
</dbReference>
<dbReference type="GO" id="GO:0006508">
    <property type="term" value="P:proteolysis"/>
    <property type="evidence" value="ECO:0007669"/>
    <property type="project" value="UniProtKB-KW"/>
</dbReference>
<protein>
    <submittedName>
        <fullName evidence="6">C40 family peptidase</fullName>
    </submittedName>
</protein>
<name>A0A7C9TQB7_9MICO</name>
<evidence type="ECO:0000256" key="1">
    <source>
        <dbReference type="ARBA" id="ARBA00007074"/>
    </source>
</evidence>
<comment type="similarity">
    <text evidence="1">Belongs to the peptidase C40 family.</text>
</comment>
<keyword evidence="2" id="KW-0645">Protease</keyword>
<dbReference type="SUPFAM" id="SSF54001">
    <property type="entry name" value="Cysteine proteinases"/>
    <property type="match status" value="1"/>
</dbReference>
<keyword evidence="4" id="KW-0788">Thiol protease</keyword>
<comment type="caution">
    <text evidence="6">The sequence shown here is derived from an EMBL/GenBank/DDBJ whole genome shotgun (WGS) entry which is preliminary data.</text>
</comment>
<sequence>MSVADILSSIAQIQSTIAALSPAAVGTAVGTGTASASADAATGAAQLAASKTFDGLVAGYGADPTTGLATATPSVDAATATSDGVTGADVVADAKKYLGVPYVLGGESRSGMDCSGLVQRVFRDLGVTTTRLVHTQKLEGTKVDSLASAKPGDLIVFKGGDHIAIYAGNGQVIHAPYPGRTVSLQKLWTDDSGIETIRRIVPAQSGSASAAAAGVVASGAVASGALSSGALAAGSSPSLDAALARLLAQQSALMAGSSS</sequence>
<proteinExistence type="inferred from homology"/>
<keyword evidence="7" id="KW-1185">Reference proteome</keyword>
<dbReference type="PANTHER" id="PTHR47359:SF3">
    <property type="entry name" value="NLP_P60 DOMAIN-CONTAINING PROTEIN-RELATED"/>
    <property type="match status" value="1"/>
</dbReference>
<dbReference type="RefSeq" id="WP_163472860.1">
    <property type="nucleotide sequence ID" value="NZ_JAAGWZ010000002.1"/>
</dbReference>
<evidence type="ECO:0000259" key="5">
    <source>
        <dbReference type="PROSITE" id="PS51935"/>
    </source>
</evidence>
<gene>
    <name evidence="6" type="ORF">G3T37_07390</name>
</gene>
<accession>A0A7C9TQB7</accession>
<reference evidence="6 7" key="1">
    <citation type="journal article" date="2014" name="Int. J. Syst. Evol. Microbiol.">
        <title>Description of Galbitalea soli gen. nov., sp. nov., and Frondihabitans sucicola sp. nov.</title>
        <authorList>
            <person name="Kim S.J."/>
            <person name="Lim J.M."/>
            <person name="Ahn J.H."/>
            <person name="Weon H.Y."/>
            <person name="Hamada M."/>
            <person name="Suzuki K."/>
            <person name="Ahn T.Y."/>
            <person name="Kwon S.W."/>
        </authorList>
    </citation>
    <scope>NUCLEOTIDE SEQUENCE [LARGE SCALE GENOMIC DNA]</scope>
    <source>
        <strain evidence="6 7">NBRC 108727</strain>
    </source>
</reference>
<dbReference type="Pfam" id="PF00877">
    <property type="entry name" value="NLPC_P60"/>
    <property type="match status" value="1"/>
</dbReference>
<evidence type="ECO:0000313" key="6">
    <source>
        <dbReference type="EMBL" id="NEM91178.1"/>
    </source>
</evidence>
<dbReference type="InterPro" id="IPR000064">
    <property type="entry name" value="NLP_P60_dom"/>
</dbReference>
<dbReference type="PANTHER" id="PTHR47359">
    <property type="entry name" value="PEPTIDOGLYCAN DL-ENDOPEPTIDASE CWLO"/>
    <property type="match status" value="1"/>
</dbReference>
<feature type="domain" description="NlpC/P60" evidence="5">
    <location>
        <begin position="84"/>
        <end position="204"/>
    </location>
</feature>
<dbReference type="InterPro" id="IPR038765">
    <property type="entry name" value="Papain-like_cys_pep_sf"/>
</dbReference>
<dbReference type="InterPro" id="IPR051794">
    <property type="entry name" value="PG_Endopeptidase_C40"/>
</dbReference>
<dbReference type="EMBL" id="JAAGWZ010000002">
    <property type="protein sequence ID" value="NEM91178.1"/>
    <property type="molecule type" value="Genomic_DNA"/>
</dbReference>
<evidence type="ECO:0000256" key="2">
    <source>
        <dbReference type="ARBA" id="ARBA00022670"/>
    </source>
</evidence>
<dbReference type="PROSITE" id="PS51935">
    <property type="entry name" value="NLPC_P60"/>
    <property type="match status" value="1"/>
</dbReference>
<dbReference type="GO" id="GO:0008234">
    <property type="term" value="F:cysteine-type peptidase activity"/>
    <property type="evidence" value="ECO:0007669"/>
    <property type="project" value="UniProtKB-KW"/>
</dbReference>
<keyword evidence="3" id="KW-0378">Hydrolase</keyword>
<dbReference type="AlphaFoldDB" id="A0A7C9TQB7"/>
<evidence type="ECO:0000313" key="7">
    <source>
        <dbReference type="Proteomes" id="UP000479756"/>
    </source>
</evidence>
<organism evidence="6 7">
    <name type="scientific">Galbitalea soli</name>
    <dbReference type="NCBI Taxonomy" id="1268042"/>
    <lineage>
        <taxon>Bacteria</taxon>
        <taxon>Bacillati</taxon>
        <taxon>Actinomycetota</taxon>
        <taxon>Actinomycetes</taxon>
        <taxon>Micrococcales</taxon>
        <taxon>Microbacteriaceae</taxon>
        <taxon>Galbitalea</taxon>
    </lineage>
</organism>